<name>A0A0W0G3T0_MONRR</name>
<feature type="domain" description="Tautomerase cis-CaaD-like" evidence="1">
    <location>
        <begin position="1"/>
        <end position="133"/>
    </location>
</feature>
<organism evidence="2 3">
    <name type="scientific">Moniliophthora roreri</name>
    <name type="common">Frosty pod rot fungus</name>
    <name type="synonym">Monilia roreri</name>
    <dbReference type="NCBI Taxonomy" id="221103"/>
    <lineage>
        <taxon>Eukaryota</taxon>
        <taxon>Fungi</taxon>
        <taxon>Dikarya</taxon>
        <taxon>Basidiomycota</taxon>
        <taxon>Agaricomycotina</taxon>
        <taxon>Agaricomycetes</taxon>
        <taxon>Agaricomycetidae</taxon>
        <taxon>Agaricales</taxon>
        <taxon>Marasmiineae</taxon>
        <taxon>Marasmiaceae</taxon>
        <taxon>Moniliophthora</taxon>
    </lineage>
</organism>
<evidence type="ECO:0000313" key="2">
    <source>
        <dbReference type="EMBL" id="KTB43223.1"/>
    </source>
</evidence>
<comment type="caution">
    <text evidence="2">The sequence shown here is derived from an EMBL/GenBank/DDBJ whole genome shotgun (WGS) entry which is preliminary data.</text>
</comment>
<dbReference type="InterPro" id="IPR014347">
    <property type="entry name" value="Tautomerase/MIF_sf"/>
</dbReference>
<sequence>MPFHRYFVPPGLYTLEEKKALAEAITRIYTKIPKFYVVINFINIDDGSYYVGGERNNKFVRICVEHFAFHYQEEAEKRAFMDEYEKAISPWTKDKGIDWEIQISNEDPVFWNMNGLQPPLVGSEAIELWKKEGRPVPYGPYL</sequence>
<dbReference type="Gene3D" id="3.30.429.10">
    <property type="entry name" value="Macrophage Migration Inhibitory Factor"/>
    <property type="match status" value="1"/>
</dbReference>
<dbReference type="Proteomes" id="UP000054988">
    <property type="component" value="Unassembled WGS sequence"/>
</dbReference>
<dbReference type="eggNOG" id="ENOG502SIGP">
    <property type="taxonomic scope" value="Eukaryota"/>
</dbReference>
<accession>A0A0W0G3T0</accession>
<protein>
    <recommendedName>
        <fullName evidence="1">Tautomerase cis-CaaD-like domain-containing protein</fullName>
    </recommendedName>
</protein>
<evidence type="ECO:0000313" key="3">
    <source>
        <dbReference type="Proteomes" id="UP000054988"/>
    </source>
</evidence>
<reference evidence="2 3" key="1">
    <citation type="submission" date="2015-12" db="EMBL/GenBank/DDBJ databases">
        <title>Draft genome sequence of Moniliophthora roreri, the causal agent of frosty pod rot of cacao.</title>
        <authorList>
            <person name="Aime M.C."/>
            <person name="Diaz-Valderrama J.R."/>
            <person name="Kijpornyongpan T."/>
            <person name="Phillips-Mora W."/>
        </authorList>
    </citation>
    <scope>NUCLEOTIDE SEQUENCE [LARGE SCALE GENOMIC DNA]</scope>
    <source>
        <strain evidence="2 3">MCA 2952</strain>
    </source>
</reference>
<dbReference type="EMBL" id="LATX01001222">
    <property type="protein sequence ID" value="KTB43223.1"/>
    <property type="molecule type" value="Genomic_DNA"/>
</dbReference>
<proteinExistence type="predicted"/>
<dbReference type="Pfam" id="PF14832">
    <property type="entry name" value="Tautomerase_3"/>
    <property type="match status" value="1"/>
</dbReference>
<dbReference type="AlphaFoldDB" id="A0A0W0G3T0"/>
<gene>
    <name evidence="2" type="ORF">WG66_4192</name>
</gene>
<dbReference type="InterPro" id="IPR028116">
    <property type="entry name" value="Cis-CaaD-like"/>
</dbReference>
<evidence type="ECO:0000259" key="1">
    <source>
        <dbReference type="Pfam" id="PF14832"/>
    </source>
</evidence>